<dbReference type="Gene3D" id="2.130.10.10">
    <property type="entry name" value="YVTN repeat-like/Quinoprotein amine dehydrogenase"/>
    <property type="match status" value="1"/>
</dbReference>
<dbReference type="Proteomes" id="UP001164746">
    <property type="component" value="Chromosome 15"/>
</dbReference>
<protein>
    <submittedName>
        <fullName evidence="3">Uncharacterized protein</fullName>
    </submittedName>
</protein>
<organism evidence="3 4">
    <name type="scientific">Mya arenaria</name>
    <name type="common">Soft-shell clam</name>
    <dbReference type="NCBI Taxonomy" id="6604"/>
    <lineage>
        <taxon>Eukaryota</taxon>
        <taxon>Metazoa</taxon>
        <taxon>Spiralia</taxon>
        <taxon>Lophotrochozoa</taxon>
        <taxon>Mollusca</taxon>
        <taxon>Bivalvia</taxon>
        <taxon>Autobranchia</taxon>
        <taxon>Heteroconchia</taxon>
        <taxon>Euheterodonta</taxon>
        <taxon>Imparidentia</taxon>
        <taxon>Neoheterodontei</taxon>
        <taxon>Myida</taxon>
        <taxon>Myoidea</taxon>
        <taxon>Myidae</taxon>
        <taxon>Mya</taxon>
    </lineage>
</organism>
<proteinExistence type="predicted"/>
<feature type="compositionally biased region" description="Acidic residues" evidence="2">
    <location>
        <begin position="1007"/>
        <end position="1020"/>
    </location>
</feature>
<evidence type="ECO:0000256" key="1">
    <source>
        <dbReference type="SAM" id="Coils"/>
    </source>
</evidence>
<feature type="region of interest" description="Disordered" evidence="2">
    <location>
        <begin position="67"/>
        <end position="87"/>
    </location>
</feature>
<name>A0ABY7G2N7_MYAAR</name>
<sequence>MMSDRGYPGREDWHRRGSQEVGQRKIAELQRQIASMEIDMRERADLVHKLNRLQQIEEDKRIVEDKVLERNSRNNSRNSSRNGTPRLLKSEMERLYGRDSHLDGGGSPVDRQVLETVIKHRTKEFSQKQQETALKAKFLDKERQRLQEARRHVEEQRQALLAAQSPTGKPKLSFHKDKLYLPYEPYHAFENRENRVRDSFVLPISTEMPKISRWKFKLHYVPVPVEEYSMWKQYNEEVLTEHKEEVDEAVAAFQSFTDKRKSPVRYRPEFDPEPRVNYGYNQDPRYSNKRNMEYFSSGKNSLFGGKRFARRAAAVKSIQRKAKPVQGVDSYIKSTVTQLPGTIDKIFKMRDNLQHHYNYYKKPYNGELDLGSYQPWQIQDYFLETGDMIDEVIGEMYHMYRDDIWGHSQYAMNKVKKRKITRKAGGEEVVEEVEADEEEEEEDVDAPDLTILDFNTIPTVQPRSLEPSLLDPAELLHEKEAFRRYSRRELNYWKKMVPTVHEHTFDKKSRGLRLVQTSPNHRFIAATTFHGDIMVYDLSVEPWRPFRVLTYDDKKDNPVTDISWSLDGTRFTAINSLGRLQVISVVSGQVDFGPGPLAEEGVQDDDELAPQKAAFFPSLSFLGTQNDVMVSLDNGDILKCNIQDAVKSINPEHLAVDNDCPRIYRPLLSIQEEATDVNAIGRDVEAELLRAHKKSIVYMCFVESLGTMITVDQRGFIYKWKYNIKFKASFGWYIPSRKFKLETSKIMYKESEKDKPKVVFTDQTAPGKKPRTRQEIAAQRKRVQNTLENMQLGEPWHQEDLDEEDMLMQIFAPRGVIAETGAMFHIVYRDLETDKLSTYVTRLYKPVKVRCTQVMHVSGSPTSAMYAGRACVRLPHQNCYKCCVTANIPGAMYAGRACVGLPNQYCYKCCVTANIPGAMYRGRACVRLPHQCCYKCCVTSHIPGARYVGRAWVGLPHQYCYKCCLTRVMGSTGTEYLFIVFNGRVRAISLLTGQTVARTGLTKDENANDDEDEEEEEDDKPIEFPGCIVDENLLFYPPDAECKVACLDGRMHCILYGRKMSKMYIITFVDKNKYSERRAMYKTYTTLPKPRKVPVDLRLNTHQWQLDDIQHPAVAARRMILRKIDVEMRKAGLIRDHPKLIKRIAMSDKVENYKSLDKDKCLLHCNPLSCTAFFAAFAES</sequence>
<keyword evidence="1" id="KW-0175">Coiled coil</keyword>
<evidence type="ECO:0000313" key="3">
    <source>
        <dbReference type="EMBL" id="WAR27398.1"/>
    </source>
</evidence>
<feature type="compositionally biased region" description="Low complexity" evidence="2">
    <location>
        <begin position="73"/>
        <end position="82"/>
    </location>
</feature>
<dbReference type="InterPro" id="IPR036322">
    <property type="entry name" value="WD40_repeat_dom_sf"/>
</dbReference>
<reference evidence="3" key="1">
    <citation type="submission" date="2022-11" db="EMBL/GenBank/DDBJ databases">
        <title>Centuries of genome instability and evolution in soft-shell clam transmissible cancer (bioRxiv).</title>
        <authorList>
            <person name="Hart S.F.M."/>
            <person name="Yonemitsu M.A."/>
            <person name="Giersch R.M."/>
            <person name="Beal B.F."/>
            <person name="Arriagada G."/>
            <person name="Davis B.W."/>
            <person name="Ostrander E.A."/>
            <person name="Goff S.P."/>
            <person name="Metzger M.J."/>
        </authorList>
    </citation>
    <scope>NUCLEOTIDE SEQUENCE</scope>
    <source>
        <strain evidence="3">MELC-2E11</strain>
        <tissue evidence="3">Siphon/mantle</tissue>
    </source>
</reference>
<dbReference type="SUPFAM" id="SSF50978">
    <property type="entry name" value="WD40 repeat-like"/>
    <property type="match status" value="1"/>
</dbReference>
<feature type="region of interest" description="Disordered" evidence="2">
    <location>
        <begin position="1"/>
        <end position="24"/>
    </location>
</feature>
<dbReference type="EMBL" id="CP111026">
    <property type="protein sequence ID" value="WAR27398.1"/>
    <property type="molecule type" value="Genomic_DNA"/>
</dbReference>
<keyword evidence="4" id="KW-1185">Reference proteome</keyword>
<feature type="compositionally biased region" description="Basic and acidic residues" evidence="2">
    <location>
        <begin position="7"/>
        <end position="24"/>
    </location>
</feature>
<evidence type="ECO:0000313" key="4">
    <source>
        <dbReference type="Proteomes" id="UP001164746"/>
    </source>
</evidence>
<evidence type="ECO:0000256" key="2">
    <source>
        <dbReference type="SAM" id="MobiDB-lite"/>
    </source>
</evidence>
<gene>
    <name evidence="3" type="ORF">MAR_013102</name>
</gene>
<feature type="coiled-coil region" evidence="1">
    <location>
        <begin position="136"/>
        <end position="163"/>
    </location>
</feature>
<accession>A0ABY7G2N7</accession>
<feature type="region of interest" description="Disordered" evidence="2">
    <location>
        <begin position="1001"/>
        <end position="1020"/>
    </location>
</feature>
<dbReference type="InterPro" id="IPR015943">
    <property type="entry name" value="WD40/YVTN_repeat-like_dom_sf"/>
</dbReference>